<dbReference type="AlphaFoldDB" id="A0A2M9D5L8"/>
<evidence type="ECO:0000313" key="2">
    <source>
        <dbReference type="EMBL" id="PJJ80989.1"/>
    </source>
</evidence>
<name>A0A2M9D5L8_9MICO</name>
<dbReference type="Proteomes" id="UP000231742">
    <property type="component" value="Unassembled WGS sequence"/>
</dbReference>
<dbReference type="EMBL" id="PGFH01000001">
    <property type="protein sequence ID" value="PJJ80989.1"/>
    <property type="molecule type" value="Genomic_DNA"/>
</dbReference>
<protein>
    <submittedName>
        <fullName evidence="2">Putative superfamily III holin-X</fullName>
    </submittedName>
</protein>
<accession>A0A2M9D5L8</accession>
<dbReference type="InterPro" id="IPR009937">
    <property type="entry name" value="Phage_holin_3_6"/>
</dbReference>
<dbReference type="RefSeq" id="WP_100387720.1">
    <property type="nucleotide sequence ID" value="NZ_BMZU01000001.1"/>
</dbReference>
<feature type="transmembrane region" description="Helical" evidence="1">
    <location>
        <begin position="87"/>
        <end position="112"/>
    </location>
</feature>
<evidence type="ECO:0000256" key="1">
    <source>
        <dbReference type="SAM" id="Phobius"/>
    </source>
</evidence>
<organism evidence="2 3">
    <name type="scientific">Salinibacterium amurskyense</name>
    <dbReference type="NCBI Taxonomy" id="205941"/>
    <lineage>
        <taxon>Bacteria</taxon>
        <taxon>Bacillati</taxon>
        <taxon>Actinomycetota</taxon>
        <taxon>Actinomycetes</taxon>
        <taxon>Micrococcales</taxon>
        <taxon>Microbacteriaceae</taxon>
        <taxon>Salinibacterium</taxon>
    </lineage>
</organism>
<feature type="transmembrane region" description="Helical" evidence="1">
    <location>
        <begin position="51"/>
        <end position="81"/>
    </location>
</feature>
<keyword evidence="1" id="KW-1133">Transmembrane helix</keyword>
<keyword evidence="3" id="KW-1185">Reference proteome</keyword>
<gene>
    <name evidence="2" type="ORF">CLV85_0156</name>
</gene>
<dbReference type="OrthoDB" id="5118910at2"/>
<sequence length="142" mass="14735">MNGDTPKSDPQREPKRSLAALIADVPRLLGELVRGEIESLKSEMVGKLKNAGIGIGLFAGAAFFALFALMVLIAAAVLGFAEVVPAWAAALIVAGILLVIVAILVLVGVALVKKGTPPAPTETIESIKSDVRAIKGTRKPRS</sequence>
<keyword evidence="1" id="KW-0472">Membrane</keyword>
<reference evidence="2 3" key="1">
    <citation type="submission" date="2017-11" db="EMBL/GenBank/DDBJ databases">
        <title>Genomic Encyclopedia of Archaeal and Bacterial Type Strains, Phase II (KMG-II): From Individual Species to Whole Genera.</title>
        <authorList>
            <person name="Goeker M."/>
        </authorList>
    </citation>
    <scope>NUCLEOTIDE SEQUENCE [LARGE SCALE GENOMIC DNA]</scope>
    <source>
        <strain evidence="2 3">DSM 16400</strain>
    </source>
</reference>
<comment type="caution">
    <text evidence="2">The sequence shown here is derived from an EMBL/GenBank/DDBJ whole genome shotgun (WGS) entry which is preliminary data.</text>
</comment>
<dbReference type="Pfam" id="PF07332">
    <property type="entry name" value="Phage_holin_3_6"/>
    <property type="match status" value="1"/>
</dbReference>
<evidence type="ECO:0000313" key="3">
    <source>
        <dbReference type="Proteomes" id="UP000231742"/>
    </source>
</evidence>
<keyword evidence="1" id="KW-0812">Transmembrane</keyword>
<proteinExistence type="predicted"/>